<dbReference type="EMBL" id="CAJJDN010000345">
    <property type="protein sequence ID" value="CAD8130928.1"/>
    <property type="molecule type" value="Genomic_DNA"/>
</dbReference>
<reference evidence="1" key="1">
    <citation type="submission" date="2021-01" db="EMBL/GenBank/DDBJ databases">
        <authorList>
            <consortium name="Genoscope - CEA"/>
            <person name="William W."/>
        </authorList>
    </citation>
    <scope>NUCLEOTIDE SEQUENCE</scope>
</reference>
<comment type="caution">
    <text evidence="1">The sequence shown here is derived from an EMBL/GenBank/DDBJ whole genome shotgun (WGS) entry which is preliminary data.</text>
</comment>
<keyword evidence="2" id="KW-1185">Reference proteome</keyword>
<evidence type="ECO:0000313" key="2">
    <source>
        <dbReference type="Proteomes" id="UP000692954"/>
    </source>
</evidence>
<dbReference type="AlphaFoldDB" id="A0A8S1RRQ9"/>
<evidence type="ECO:0000313" key="1">
    <source>
        <dbReference type="EMBL" id="CAD8130928.1"/>
    </source>
</evidence>
<accession>A0A8S1RRQ9</accession>
<sequence length="87" mass="10595">MKAIFGIIQIKGRYETLTIQEIKTNFIMLITRVFKFLQFIKRKETSIQAKCFNICRHTAYIKQLKNLSNEKQFKAYYKRKNEHKFLK</sequence>
<gene>
    <name evidence="1" type="ORF">PSON_ATCC_30995.1.T3450006</name>
</gene>
<dbReference type="Proteomes" id="UP000692954">
    <property type="component" value="Unassembled WGS sequence"/>
</dbReference>
<organism evidence="1 2">
    <name type="scientific">Paramecium sonneborni</name>
    <dbReference type="NCBI Taxonomy" id="65129"/>
    <lineage>
        <taxon>Eukaryota</taxon>
        <taxon>Sar</taxon>
        <taxon>Alveolata</taxon>
        <taxon>Ciliophora</taxon>
        <taxon>Intramacronucleata</taxon>
        <taxon>Oligohymenophorea</taxon>
        <taxon>Peniculida</taxon>
        <taxon>Parameciidae</taxon>
        <taxon>Paramecium</taxon>
    </lineage>
</organism>
<name>A0A8S1RRQ9_9CILI</name>
<protein>
    <submittedName>
        <fullName evidence="1">Uncharacterized protein</fullName>
    </submittedName>
</protein>
<proteinExistence type="predicted"/>